<feature type="binding site" evidence="8">
    <location>
        <position position="57"/>
    </location>
    <ligand>
        <name>Mg(2+)</name>
        <dbReference type="ChEBI" id="CHEBI:18420"/>
    </ligand>
</feature>
<evidence type="ECO:0000256" key="8">
    <source>
        <dbReference type="HAMAP-Rule" id="MF_00101"/>
    </source>
</evidence>
<comment type="catalytic activity">
    <reaction evidence="8">
        <text>apo-[ACP] + CoA = holo-[ACP] + adenosine 3',5'-bisphosphate + H(+)</text>
        <dbReference type="Rhea" id="RHEA:12068"/>
        <dbReference type="Rhea" id="RHEA-COMP:9685"/>
        <dbReference type="Rhea" id="RHEA-COMP:9690"/>
        <dbReference type="ChEBI" id="CHEBI:15378"/>
        <dbReference type="ChEBI" id="CHEBI:29999"/>
        <dbReference type="ChEBI" id="CHEBI:57287"/>
        <dbReference type="ChEBI" id="CHEBI:58343"/>
        <dbReference type="ChEBI" id="CHEBI:64479"/>
        <dbReference type="EC" id="2.7.8.7"/>
    </reaction>
</comment>
<organism evidence="10 11">
    <name type="scientific">Candidatus Polarisedimenticola svalbardensis</name>
    <dbReference type="NCBI Taxonomy" id="2886004"/>
    <lineage>
        <taxon>Bacteria</taxon>
        <taxon>Pseudomonadati</taxon>
        <taxon>Acidobacteriota</taxon>
        <taxon>Candidatus Polarisedimenticolia</taxon>
        <taxon>Candidatus Polarisedimenticolales</taxon>
        <taxon>Candidatus Polarisedimenticolaceae</taxon>
        <taxon>Candidatus Polarisedimenticola</taxon>
    </lineage>
</organism>
<comment type="subcellular location">
    <subcellularLocation>
        <location evidence="8">Cytoplasm</location>
    </subcellularLocation>
</comment>
<keyword evidence="6 8" id="KW-0443">Lipid metabolism</keyword>
<dbReference type="SUPFAM" id="SSF56214">
    <property type="entry name" value="4'-phosphopantetheinyl transferase"/>
    <property type="match status" value="1"/>
</dbReference>
<dbReference type="GO" id="GO:0008897">
    <property type="term" value="F:holo-[acyl-carrier-protein] synthase activity"/>
    <property type="evidence" value="ECO:0007669"/>
    <property type="project" value="UniProtKB-UniRule"/>
</dbReference>
<protein>
    <recommendedName>
        <fullName evidence="8">Holo-[acyl-carrier-protein] synthase</fullName>
        <shortName evidence="8">Holo-ACP synthase</shortName>
        <ecNumber evidence="8">2.7.8.7</ecNumber>
    </recommendedName>
    <alternativeName>
        <fullName evidence="8">4'-phosphopantetheinyl transferase AcpS</fullName>
    </alternativeName>
</protein>
<evidence type="ECO:0000313" key="10">
    <source>
        <dbReference type="EMBL" id="MBD3867200.1"/>
    </source>
</evidence>
<dbReference type="InterPro" id="IPR037143">
    <property type="entry name" value="4-PPantetheinyl_Trfase_dom_sf"/>
</dbReference>
<proteinExistence type="inferred from homology"/>
<dbReference type="NCBIfam" id="TIGR00516">
    <property type="entry name" value="acpS"/>
    <property type="match status" value="1"/>
</dbReference>
<feature type="domain" description="4'-phosphopantetheinyl transferase" evidence="9">
    <location>
        <begin position="4"/>
        <end position="97"/>
    </location>
</feature>
<comment type="cofactor">
    <cofactor evidence="8">
        <name>Mg(2+)</name>
        <dbReference type="ChEBI" id="CHEBI:18420"/>
    </cofactor>
</comment>
<keyword evidence="2 8" id="KW-0808">Transferase</keyword>
<evidence type="ECO:0000313" key="11">
    <source>
        <dbReference type="Proteomes" id="UP000648239"/>
    </source>
</evidence>
<evidence type="ECO:0000256" key="6">
    <source>
        <dbReference type="ARBA" id="ARBA00023098"/>
    </source>
</evidence>
<name>A0A8J7C1E7_9BACT</name>
<dbReference type="Proteomes" id="UP000648239">
    <property type="component" value="Unassembled WGS sequence"/>
</dbReference>
<evidence type="ECO:0000256" key="3">
    <source>
        <dbReference type="ARBA" id="ARBA00022723"/>
    </source>
</evidence>
<dbReference type="GO" id="GO:0005737">
    <property type="term" value="C:cytoplasm"/>
    <property type="evidence" value="ECO:0007669"/>
    <property type="project" value="UniProtKB-SubCell"/>
</dbReference>
<dbReference type="AlphaFoldDB" id="A0A8J7C1E7"/>
<keyword evidence="7 8" id="KW-0275">Fatty acid biosynthesis</keyword>
<dbReference type="Gene3D" id="3.90.470.20">
    <property type="entry name" value="4'-phosphopantetheinyl transferase domain"/>
    <property type="match status" value="1"/>
</dbReference>
<evidence type="ECO:0000256" key="2">
    <source>
        <dbReference type="ARBA" id="ARBA00022679"/>
    </source>
</evidence>
<dbReference type="HAMAP" id="MF_00101">
    <property type="entry name" value="AcpS"/>
    <property type="match status" value="1"/>
</dbReference>
<dbReference type="InterPro" id="IPR002582">
    <property type="entry name" value="ACPS"/>
</dbReference>
<dbReference type="EC" id="2.7.8.7" evidence="8"/>
<evidence type="ECO:0000256" key="5">
    <source>
        <dbReference type="ARBA" id="ARBA00022842"/>
    </source>
</evidence>
<comment type="function">
    <text evidence="8">Transfers the 4'-phosphopantetheine moiety from coenzyme A to a Ser of acyl-carrier-protein.</text>
</comment>
<evidence type="ECO:0000256" key="1">
    <source>
        <dbReference type="ARBA" id="ARBA00022516"/>
    </source>
</evidence>
<comment type="caution">
    <text evidence="10">The sequence shown here is derived from an EMBL/GenBank/DDBJ whole genome shotgun (WGS) entry which is preliminary data.</text>
</comment>
<dbReference type="Pfam" id="PF01648">
    <property type="entry name" value="ACPS"/>
    <property type="match status" value="1"/>
</dbReference>
<keyword evidence="8" id="KW-0963">Cytoplasm</keyword>
<keyword evidence="3 8" id="KW-0479">Metal-binding</keyword>
<evidence type="ECO:0000259" key="9">
    <source>
        <dbReference type="Pfam" id="PF01648"/>
    </source>
</evidence>
<dbReference type="GO" id="GO:0006633">
    <property type="term" value="P:fatty acid biosynthetic process"/>
    <property type="evidence" value="ECO:0007669"/>
    <property type="project" value="UniProtKB-UniRule"/>
</dbReference>
<reference evidence="10 11" key="1">
    <citation type="submission" date="2020-08" db="EMBL/GenBank/DDBJ databases">
        <title>Acidobacteriota in marine sediments use diverse sulfur dissimilation pathways.</title>
        <authorList>
            <person name="Wasmund K."/>
        </authorList>
    </citation>
    <scope>NUCLEOTIDE SEQUENCE [LARGE SCALE GENOMIC DNA]</scope>
    <source>
        <strain evidence="10">MAG AM4</strain>
    </source>
</reference>
<accession>A0A8J7C1E7</accession>
<dbReference type="InterPro" id="IPR004568">
    <property type="entry name" value="Ppantetheine-prot_Trfase_dom"/>
</dbReference>
<evidence type="ECO:0000256" key="7">
    <source>
        <dbReference type="ARBA" id="ARBA00023160"/>
    </source>
</evidence>
<sequence length="129" mass="13973">MIVGIGIDLVEVARIRREVERHGDGVLLEVLTPGELDYCRSLARPYPSLAARFAAKEALFKALGSGKRDTMSWQDLTVRRNDLGKPDLALTGATAEAVRTLAADRVHLSLTHTEDHALAAVVLEKAESG</sequence>
<keyword evidence="1 8" id="KW-0444">Lipid biosynthesis</keyword>
<comment type="similarity">
    <text evidence="8">Belongs to the P-Pant transferase superfamily. AcpS family.</text>
</comment>
<gene>
    <name evidence="8 10" type="primary">acpS</name>
    <name evidence="10" type="ORF">IFK94_03660</name>
</gene>
<keyword evidence="4 8" id="KW-0276">Fatty acid metabolism</keyword>
<dbReference type="GO" id="GO:0000287">
    <property type="term" value="F:magnesium ion binding"/>
    <property type="evidence" value="ECO:0007669"/>
    <property type="project" value="UniProtKB-UniRule"/>
</dbReference>
<evidence type="ECO:0000256" key="4">
    <source>
        <dbReference type="ARBA" id="ARBA00022832"/>
    </source>
</evidence>
<dbReference type="EMBL" id="JACXWD010000007">
    <property type="protein sequence ID" value="MBD3867200.1"/>
    <property type="molecule type" value="Genomic_DNA"/>
</dbReference>
<dbReference type="InterPro" id="IPR008278">
    <property type="entry name" value="4-PPantetheinyl_Trfase_dom"/>
</dbReference>
<keyword evidence="5 8" id="KW-0460">Magnesium</keyword>
<feature type="binding site" evidence="8">
    <location>
        <position position="8"/>
    </location>
    <ligand>
        <name>Mg(2+)</name>
        <dbReference type="ChEBI" id="CHEBI:18420"/>
    </ligand>
</feature>
<dbReference type="NCBIfam" id="TIGR00556">
    <property type="entry name" value="pantethn_trn"/>
    <property type="match status" value="1"/>
</dbReference>